<comment type="caution">
    <text evidence="2">The sequence shown here is derived from an EMBL/GenBank/DDBJ whole genome shotgun (WGS) entry which is preliminary data.</text>
</comment>
<evidence type="ECO:0000313" key="2">
    <source>
        <dbReference type="EMBL" id="KPK70702.1"/>
    </source>
</evidence>
<dbReference type="InterPro" id="IPR026444">
    <property type="entry name" value="Secre_tail"/>
</dbReference>
<dbReference type="Pfam" id="PF13860">
    <property type="entry name" value="FlgD_ig"/>
    <property type="match status" value="1"/>
</dbReference>
<organism evidence="2 3">
    <name type="scientific">candidate division WOR_3 bacterium SM23_60</name>
    <dbReference type="NCBI Taxonomy" id="1703780"/>
    <lineage>
        <taxon>Bacteria</taxon>
        <taxon>Bacteria division WOR-3</taxon>
    </lineage>
</organism>
<evidence type="ECO:0000313" key="3">
    <source>
        <dbReference type="Proteomes" id="UP000051096"/>
    </source>
</evidence>
<dbReference type="Proteomes" id="UP000051096">
    <property type="component" value="Unassembled WGS sequence"/>
</dbReference>
<feature type="domain" description="FlgD/Vpr Ig-like" evidence="1">
    <location>
        <begin position="139"/>
        <end position="192"/>
    </location>
</feature>
<dbReference type="AlphaFoldDB" id="A0A0S8GCY3"/>
<proteinExistence type="predicted"/>
<evidence type="ECO:0000259" key="1">
    <source>
        <dbReference type="Pfam" id="PF13860"/>
    </source>
</evidence>
<accession>A0A0S8GCY3</accession>
<name>A0A0S8GCY3_UNCW3</name>
<dbReference type="InterPro" id="IPR025965">
    <property type="entry name" value="FlgD/Vpr_Ig-like"/>
</dbReference>
<reference evidence="2 3" key="1">
    <citation type="journal article" date="2015" name="Microbiome">
        <title>Genomic resolution of linkages in carbon, nitrogen, and sulfur cycling among widespread estuary sediment bacteria.</title>
        <authorList>
            <person name="Baker B.J."/>
            <person name="Lazar C.S."/>
            <person name="Teske A.P."/>
            <person name="Dick G.J."/>
        </authorList>
    </citation>
    <scope>NUCLEOTIDE SEQUENCE [LARGE SCALE GENOMIC DNA]</scope>
    <source>
        <strain evidence="2">SM23_60</strain>
    </source>
</reference>
<feature type="non-terminal residue" evidence="2">
    <location>
        <position position="1"/>
    </location>
</feature>
<dbReference type="EMBL" id="LJUO01000083">
    <property type="protein sequence ID" value="KPK70702.1"/>
    <property type="molecule type" value="Genomic_DNA"/>
</dbReference>
<dbReference type="NCBIfam" id="TIGR04183">
    <property type="entry name" value="Por_Secre_tail"/>
    <property type="match status" value="1"/>
</dbReference>
<protein>
    <recommendedName>
        <fullName evidence="1">FlgD/Vpr Ig-like domain-containing protein</fullName>
    </recommendedName>
</protein>
<sequence>GASVIDSSAYRLRADGVDGDSISSGLTFLIVGSPGANNQDSPTIISPLGGADSIFSYRLGGCCGLRYENGFKTVYLSYGFEAIASLELADTVMMRILQWFGVPVGIEEHVLSQPVSGVFLVSPNPFTNLTRISFGNVQRAQGIELKIFDATGRLVKQWDYSTIGKSDCIPWDGRDNSGRKLPSGVYFLKLEAGDYSATEKLLLIR</sequence>
<gene>
    <name evidence="2" type="ORF">AMJ87_08505</name>
</gene>
<dbReference type="Gene3D" id="2.60.40.4070">
    <property type="match status" value="1"/>
</dbReference>